<keyword evidence="5" id="KW-0614">Plasmid</keyword>
<feature type="domain" description="HTH cro/C1-type" evidence="4">
    <location>
        <begin position="16"/>
        <end position="70"/>
    </location>
</feature>
<dbReference type="InterPro" id="IPR010982">
    <property type="entry name" value="Lambda_DNA-bd_dom_sf"/>
</dbReference>
<dbReference type="KEGG" id="dsc:ABOD76_01900"/>
<dbReference type="InterPro" id="IPR001387">
    <property type="entry name" value="Cro/C1-type_HTH"/>
</dbReference>
<dbReference type="GO" id="GO:0005829">
    <property type="term" value="C:cytosol"/>
    <property type="evidence" value="ECO:0007669"/>
    <property type="project" value="TreeGrafter"/>
</dbReference>
<evidence type="ECO:0000256" key="1">
    <source>
        <dbReference type="ARBA" id="ARBA00023015"/>
    </source>
</evidence>
<dbReference type="SUPFAM" id="SSF47413">
    <property type="entry name" value="lambda repressor-like DNA-binding domains"/>
    <property type="match status" value="1"/>
</dbReference>
<sequence length="72" mass="8231">MNAPTDNIRVRLGQKVRQLREARGWSQEDLAARAFLHRNQIGYIEQGQRNISIETIARLAAAFDVPPGELFR</sequence>
<dbReference type="GO" id="GO:0003677">
    <property type="term" value="F:DNA binding"/>
    <property type="evidence" value="ECO:0007669"/>
    <property type="project" value="UniProtKB-KW"/>
</dbReference>
<organism evidence="5">
    <name type="scientific">Deinococcus sonorensis KR-87</name>
    <dbReference type="NCBI Taxonomy" id="694439"/>
    <lineage>
        <taxon>Bacteria</taxon>
        <taxon>Thermotogati</taxon>
        <taxon>Deinococcota</taxon>
        <taxon>Deinococci</taxon>
        <taxon>Deinococcales</taxon>
        <taxon>Deinococcaceae</taxon>
        <taxon>Deinococcus</taxon>
    </lineage>
</organism>
<dbReference type="CDD" id="cd00093">
    <property type="entry name" value="HTH_XRE"/>
    <property type="match status" value="1"/>
</dbReference>
<dbReference type="PROSITE" id="PS50943">
    <property type="entry name" value="HTH_CROC1"/>
    <property type="match status" value="1"/>
</dbReference>
<gene>
    <name evidence="5" type="ORF">ABOD76_01900</name>
</gene>
<keyword evidence="3" id="KW-0804">Transcription</keyword>
<dbReference type="RefSeq" id="WP_350241602.1">
    <property type="nucleotide sequence ID" value="NZ_CP158297.1"/>
</dbReference>
<protein>
    <submittedName>
        <fullName evidence="5">Helix-turn-helix transcriptional regulator</fullName>
    </submittedName>
</protein>
<name>A0AAU7U5Q9_9DEIO</name>
<dbReference type="InterPro" id="IPR050807">
    <property type="entry name" value="TransReg_Diox_bact_type"/>
</dbReference>
<evidence type="ECO:0000256" key="3">
    <source>
        <dbReference type="ARBA" id="ARBA00023163"/>
    </source>
</evidence>
<evidence type="ECO:0000259" key="4">
    <source>
        <dbReference type="PROSITE" id="PS50943"/>
    </source>
</evidence>
<accession>A0AAU7U5Q9</accession>
<reference evidence="5" key="1">
    <citation type="submission" date="2024-06" db="EMBL/GenBank/DDBJ databases">
        <title>Draft Genome Sequence of Deinococcus sonorensis Type Strain KR-87, a Biofilm Producing Representative of the Genus Deinococcus.</title>
        <authorList>
            <person name="Boren L.S."/>
            <person name="Grosso R.A."/>
            <person name="Hugenberg-Cox A.N."/>
            <person name="Hill J.T.E."/>
            <person name="Albert C.M."/>
            <person name="Tuohy J.M."/>
        </authorList>
    </citation>
    <scope>NUCLEOTIDE SEQUENCE</scope>
    <source>
        <strain evidence="5">KR-87</strain>
        <plasmid evidence="5">pDson01</plasmid>
    </source>
</reference>
<keyword evidence="1" id="KW-0805">Transcription regulation</keyword>
<keyword evidence="2" id="KW-0238">DNA-binding</keyword>
<evidence type="ECO:0000256" key="2">
    <source>
        <dbReference type="ARBA" id="ARBA00023125"/>
    </source>
</evidence>
<dbReference type="AlphaFoldDB" id="A0AAU7U5Q9"/>
<geneLocation type="plasmid" evidence="5">
    <name>pDson01</name>
</geneLocation>
<dbReference type="PANTHER" id="PTHR46797">
    <property type="entry name" value="HTH-TYPE TRANSCRIPTIONAL REGULATOR"/>
    <property type="match status" value="1"/>
</dbReference>
<dbReference type="Pfam" id="PF01381">
    <property type="entry name" value="HTH_3"/>
    <property type="match status" value="1"/>
</dbReference>
<evidence type="ECO:0000313" key="5">
    <source>
        <dbReference type="EMBL" id="XBV83828.1"/>
    </source>
</evidence>
<dbReference type="Gene3D" id="1.10.260.40">
    <property type="entry name" value="lambda repressor-like DNA-binding domains"/>
    <property type="match status" value="1"/>
</dbReference>
<proteinExistence type="predicted"/>
<dbReference type="EMBL" id="CP158297">
    <property type="protein sequence ID" value="XBV83828.1"/>
    <property type="molecule type" value="Genomic_DNA"/>
</dbReference>
<dbReference type="PANTHER" id="PTHR46797:SF23">
    <property type="entry name" value="HTH-TYPE TRANSCRIPTIONAL REGULATOR SUTR"/>
    <property type="match status" value="1"/>
</dbReference>
<dbReference type="SMART" id="SM00530">
    <property type="entry name" value="HTH_XRE"/>
    <property type="match status" value="1"/>
</dbReference>
<dbReference type="GO" id="GO:0003700">
    <property type="term" value="F:DNA-binding transcription factor activity"/>
    <property type="evidence" value="ECO:0007669"/>
    <property type="project" value="TreeGrafter"/>
</dbReference>